<dbReference type="STRING" id="39946.A2XSZ6"/>
<dbReference type="EMBL" id="CM000129">
    <property type="protein sequence ID" value="EAY93956.1"/>
    <property type="molecule type" value="Genomic_DNA"/>
</dbReference>
<feature type="transmembrane region" description="Helical" evidence="2">
    <location>
        <begin position="241"/>
        <end position="259"/>
    </location>
</feature>
<keyword evidence="2" id="KW-1133">Transmembrane helix</keyword>
<keyword evidence="2" id="KW-0472">Membrane</keyword>
<evidence type="ECO:0000313" key="5">
    <source>
        <dbReference type="Proteomes" id="UP000007015"/>
    </source>
</evidence>
<dbReference type="Gramene" id="BGIOSGA016320-TA">
    <property type="protein sequence ID" value="BGIOSGA016320-PA"/>
    <property type="gene ID" value="BGIOSGA016320"/>
</dbReference>
<feature type="compositionally biased region" description="Basic and acidic residues" evidence="1">
    <location>
        <begin position="570"/>
        <end position="585"/>
    </location>
</feature>
<dbReference type="Pfam" id="PF04578">
    <property type="entry name" value="DUF594"/>
    <property type="match status" value="1"/>
</dbReference>
<dbReference type="Proteomes" id="UP000007015">
    <property type="component" value="Chromosome 4"/>
</dbReference>
<evidence type="ECO:0000313" key="4">
    <source>
        <dbReference type="EMBL" id="EAY93956.1"/>
    </source>
</evidence>
<keyword evidence="2" id="KW-0812">Transmembrane</keyword>
<dbReference type="HOGENOM" id="CLU_009180_6_1_1"/>
<dbReference type="InterPro" id="IPR025315">
    <property type="entry name" value="DUF4220"/>
</dbReference>
<gene>
    <name evidence="4" type="ORF">OsI_15733</name>
</gene>
<feature type="domain" description="DUF4220" evidence="3">
    <location>
        <begin position="2"/>
        <end position="260"/>
    </location>
</feature>
<proteinExistence type="predicted"/>
<name>A2XSZ6_ORYSI</name>
<accession>A2XSZ6</accession>
<protein>
    <recommendedName>
        <fullName evidence="3">DUF4220 domain-containing protein</fullName>
    </recommendedName>
</protein>
<evidence type="ECO:0000259" key="3">
    <source>
        <dbReference type="Pfam" id="PF13968"/>
    </source>
</evidence>
<organism evidence="4 5">
    <name type="scientific">Oryza sativa subsp. indica</name>
    <name type="common">Rice</name>
    <dbReference type="NCBI Taxonomy" id="39946"/>
    <lineage>
        <taxon>Eukaryota</taxon>
        <taxon>Viridiplantae</taxon>
        <taxon>Streptophyta</taxon>
        <taxon>Embryophyta</taxon>
        <taxon>Tracheophyta</taxon>
        <taxon>Spermatophyta</taxon>
        <taxon>Magnoliopsida</taxon>
        <taxon>Liliopsida</taxon>
        <taxon>Poales</taxon>
        <taxon>Poaceae</taxon>
        <taxon>BOP clade</taxon>
        <taxon>Oryzoideae</taxon>
        <taxon>Oryzeae</taxon>
        <taxon>Oryzinae</taxon>
        <taxon>Oryza</taxon>
        <taxon>Oryza sativa</taxon>
    </lineage>
</organism>
<evidence type="ECO:0000256" key="2">
    <source>
        <dbReference type="SAM" id="Phobius"/>
    </source>
</evidence>
<keyword evidence="5" id="KW-1185">Reference proteome</keyword>
<feature type="region of interest" description="Disordered" evidence="1">
    <location>
        <begin position="558"/>
        <end position="585"/>
    </location>
</feature>
<dbReference type="OMA" id="DTICIVM"/>
<sequence length="585" mass="65878">MAYMGADLVAAYALLASQGMDEDAVAAHQLVFVWAPFLLIHLGGQDTIIGFSLEDNNLWLRHLLNLVVQVVLALYIFWKSAIGPNMNKVELVMSILLFVTGTIKYGERTWALQYGVLITLAASLPRYALQLRNSFQKSLPICPGCDQDKYIGQLLDNADSGTNDDDDPFPEPLVLSIALCSMPSALRLFWDNDTICIVMNEWVLVRAYQLPKALEILEIELGLVYDYIYTKAVVFQTRRGIALRCISQASFLAVFLLFLRRRVWWSNSMGQYKQRNHLAKYDEEEKRSRSWSWKRGVVGGKIRKVVDAVCGEKVKFWISKQLDINFAKVDKEIIRCIFNKVVECAAEAHQSQNSLPAQEWSNLSVLLKNLLETPDGTLSWETIVVLHVYTKVQLKLFSHASPSESTSAALVELVHKLSNYMLYLLATQHEMLPVSKSTSESNRGVGSHFAKIDIEAAETEMLTNTGVQLLGSCTKEQLLETKQAWLRLLIFFAGKSRPEMHTAQLAAGGELLTFVWLFMAFKDIGASVISRIEISDLRVHIPRPSLVLFRLGPTLHQPAADHTADNSSDQLKEEEGHHQNEISHV</sequence>
<feature type="transmembrane region" description="Helical" evidence="2">
    <location>
        <begin position="59"/>
        <end position="77"/>
    </location>
</feature>
<dbReference type="Pfam" id="PF13968">
    <property type="entry name" value="DUF4220"/>
    <property type="match status" value="1"/>
</dbReference>
<reference evidence="4 5" key="1">
    <citation type="journal article" date="2005" name="PLoS Biol.">
        <title>The genomes of Oryza sativa: a history of duplications.</title>
        <authorList>
            <person name="Yu J."/>
            <person name="Wang J."/>
            <person name="Lin W."/>
            <person name="Li S."/>
            <person name="Li H."/>
            <person name="Zhou J."/>
            <person name="Ni P."/>
            <person name="Dong W."/>
            <person name="Hu S."/>
            <person name="Zeng C."/>
            <person name="Zhang J."/>
            <person name="Zhang Y."/>
            <person name="Li R."/>
            <person name="Xu Z."/>
            <person name="Li S."/>
            <person name="Li X."/>
            <person name="Zheng H."/>
            <person name="Cong L."/>
            <person name="Lin L."/>
            <person name="Yin J."/>
            <person name="Geng J."/>
            <person name="Li G."/>
            <person name="Shi J."/>
            <person name="Liu J."/>
            <person name="Lv H."/>
            <person name="Li J."/>
            <person name="Wang J."/>
            <person name="Deng Y."/>
            <person name="Ran L."/>
            <person name="Shi X."/>
            <person name="Wang X."/>
            <person name="Wu Q."/>
            <person name="Li C."/>
            <person name="Ren X."/>
            <person name="Wang J."/>
            <person name="Wang X."/>
            <person name="Li D."/>
            <person name="Liu D."/>
            <person name="Zhang X."/>
            <person name="Ji Z."/>
            <person name="Zhao W."/>
            <person name="Sun Y."/>
            <person name="Zhang Z."/>
            <person name="Bao J."/>
            <person name="Han Y."/>
            <person name="Dong L."/>
            <person name="Ji J."/>
            <person name="Chen P."/>
            <person name="Wu S."/>
            <person name="Liu J."/>
            <person name="Xiao Y."/>
            <person name="Bu D."/>
            <person name="Tan J."/>
            <person name="Yang L."/>
            <person name="Ye C."/>
            <person name="Zhang J."/>
            <person name="Xu J."/>
            <person name="Zhou Y."/>
            <person name="Yu Y."/>
            <person name="Zhang B."/>
            <person name="Zhuang S."/>
            <person name="Wei H."/>
            <person name="Liu B."/>
            <person name="Lei M."/>
            <person name="Yu H."/>
            <person name="Li Y."/>
            <person name="Xu H."/>
            <person name="Wei S."/>
            <person name="He X."/>
            <person name="Fang L."/>
            <person name="Zhang Z."/>
            <person name="Zhang Y."/>
            <person name="Huang X."/>
            <person name="Su Z."/>
            <person name="Tong W."/>
            <person name="Li J."/>
            <person name="Tong Z."/>
            <person name="Li S."/>
            <person name="Ye J."/>
            <person name="Wang L."/>
            <person name="Fang L."/>
            <person name="Lei T."/>
            <person name="Chen C."/>
            <person name="Chen H."/>
            <person name="Xu Z."/>
            <person name="Li H."/>
            <person name="Huang H."/>
            <person name="Zhang F."/>
            <person name="Xu H."/>
            <person name="Li N."/>
            <person name="Zhao C."/>
            <person name="Li S."/>
            <person name="Dong L."/>
            <person name="Huang Y."/>
            <person name="Li L."/>
            <person name="Xi Y."/>
            <person name="Qi Q."/>
            <person name="Li W."/>
            <person name="Zhang B."/>
            <person name="Hu W."/>
            <person name="Zhang Y."/>
            <person name="Tian X."/>
            <person name="Jiao Y."/>
            <person name="Liang X."/>
            <person name="Jin J."/>
            <person name="Gao L."/>
            <person name="Zheng W."/>
            <person name="Hao B."/>
            <person name="Liu S."/>
            <person name="Wang W."/>
            <person name="Yuan L."/>
            <person name="Cao M."/>
            <person name="McDermott J."/>
            <person name="Samudrala R."/>
            <person name="Wang J."/>
            <person name="Wong G.K."/>
            <person name="Yang H."/>
        </authorList>
    </citation>
    <scope>NUCLEOTIDE SEQUENCE [LARGE SCALE GENOMIC DNA]</scope>
    <source>
        <strain evidence="5">cv. 93-11</strain>
    </source>
</reference>
<dbReference type="AlphaFoldDB" id="A2XSZ6"/>
<evidence type="ECO:0000256" key="1">
    <source>
        <dbReference type="SAM" id="MobiDB-lite"/>
    </source>
</evidence>
<dbReference type="PANTHER" id="PTHR31325">
    <property type="entry name" value="OS01G0798800 PROTEIN-RELATED"/>
    <property type="match status" value="1"/>
</dbReference>
<dbReference type="InterPro" id="IPR007658">
    <property type="entry name" value="DUF594"/>
</dbReference>